<sequence length="70" mass="8026">MDEKKPLFDIENKICDETEGDKDKLEGGLRDVDYDFAVEIFNEDMMNAAAAYDSSTPTVRNRDCEEEKTL</sequence>
<dbReference type="Proteomes" id="UP000225889">
    <property type="component" value="Unassembled WGS sequence"/>
</dbReference>
<reference evidence="1 2" key="2">
    <citation type="submission" date="2017-10" db="EMBL/GenBank/DDBJ databases">
        <authorList>
            <person name="Banno H."/>
            <person name="Chua N.-H."/>
        </authorList>
    </citation>
    <scope>NUCLEOTIDE SEQUENCE [LARGE SCALE GENOMIC DNA]</scope>
    <source>
        <strain evidence="1 2">JK626</strain>
    </source>
</reference>
<proteinExistence type="predicted"/>
<organism evidence="1 2">
    <name type="scientific">Pseudobutyrivibrio ruminis</name>
    <dbReference type="NCBI Taxonomy" id="46206"/>
    <lineage>
        <taxon>Bacteria</taxon>
        <taxon>Bacillati</taxon>
        <taxon>Bacillota</taxon>
        <taxon>Clostridia</taxon>
        <taxon>Lachnospirales</taxon>
        <taxon>Lachnospiraceae</taxon>
        <taxon>Pseudobutyrivibrio</taxon>
    </lineage>
</organism>
<protein>
    <submittedName>
        <fullName evidence="1">Uncharacterized protein</fullName>
    </submittedName>
</protein>
<evidence type="ECO:0000313" key="2">
    <source>
        <dbReference type="Proteomes" id="UP000225889"/>
    </source>
</evidence>
<evidence type="ECO:0000313" key="1">
    <source>
        <dbReference type="EMBL" id="PHU36303.1"/>
    </source>
</evidence>
<dbReference type="EMBL" id="PDYF01000004">
    <property type="protein sequence ID" value="PHU36303.1"/>
    <property type="molecule type" value="Genomic_DNA"/>
</dbReference>
<comment type="caution">
    <text evidence="1">The sequence shown here is derived from an EMBL/GenBank/DDBJ whole genome shotgun (WGS) entry which is preliminary data.</text>
</comment>
<gene>
    <name evidence="1" type="ORF">CSX01_00935</name>
</gene>
<dbReference type="RefSeq" id="WP_090153076.1">
    <property type="nucleotide sequence ID" value="NZ_PDYF01000004.1"/>
</dbReference>
<reference evidence="1 2" key="1">
    <citation type="submission" date="2017-10" db="EMBL/GenBank/DDBJ databases">
        <title>Resolving the taxonomy of Roseburia spp., Eubacterium rectale and Agathobacter spp. through phylogenomic analysis.</title>
        <authorList>
            <person name="Sheridan P.O."/>
            <person name="Walker A.W."/>
            <person name="Duncan S.H."/>
            <person name="Scott K.P."/>
            <person name="Toole P.W.O."/>
            <person name="Luis P."/>
            <person name="Flint H.J."/>
        </authorList>
    </citation>
    <scope>NUCLEOTIDE SEQUENCE [LARGE SCALE GENOMIC DNA]</scope>
    <source>
        <strain evidence="1 2">JK626</strain>
    </source>
</reference>
<accession>A0A2G3DZJ7</accession>
<dbReference type="AlphaFoldDB" id="A0A2G3DZJ7"/>
<name>A0A2G3DZJ7_9FIRM</name>